<keyword evidence="2" id="KW-1185">Reference proteome</keyword>
<dbReference type="AlphaFoldDB" id="A0A9W6XIM8"/>
<sequence>MSDDGGTELFDQDPDLEEDFGSIEWPFAARGELDDVPTPAGAACNEISDVLGGASEHSGDYSFGGHAELLPPVPGHFVHGVGPVPVPLWEERARKLIDKCHKSPFGLNMDTKVDERVRRSWQLAPDQVQFKNPQWGAGIRKMAAITERLGYKGVPLQCRLYKLLVYGEGGHFLKHQDTEKEDGMIATLVVQPPSLHQGGDLLVYRDGQVKHRHDFGKAEDTASYLPHYAVHYADAEYSVEEVTQGYRLALVYSICLPPTMRHLERNPNKPMSVALAEAIERMKPGDDCFALLLSHEYTQKSIKGFGAGALKGVDRARFLALKEANASVSAEKKLKLHFVKLHHQVVFYGMFGDIGDWNEVSRVEKTTWYTLEGGRVGQGDNVKVKFNFLNPERATFAQLWEQPFGSSDMHNYLGNEGPTKEATYSRYAIIAWPDAENVKYTMELIDLEVSAKALKDMPSISNEALDNFLNTASEKLARMDAVEQVEKERKDPWYKSQQVRVSVPAGLCEVLCELLEESHDSAQIKLFLSNFFSRLKGKHLVAPWVAVLLEIVDWSDVGESILSTLADGDGHEGLYMALSVVRELEDGVPLQELLKFAVAQAVQLEDKVLCSSSSIEDLWMLALLYADESTTRILANKFKLMSPRLLSHTLRVFLHKNITIPDSKFVVVASIVAGRIEWLRSQIHVLEKPFSWKMPAAEFPDTAEVQAFLRGPDAVRTTEGVINFDTYGAKNYANRYGADWTRNNQVNASFDMVASGKEEGAFVTISKTRDWYEKGQNQLPQLKKELKTLLDRYGTETTKVLQVRRDRVSHS</sequence>
<organism evidence="1 2">
    <name type="scientific">Phytophthora fragariaefolia</name>
    <dbReference type="NCBI Taxonomy" id="1490495"/>
    <lineage>
        <taxon>Eukaryota</taxon>
        <taxon>Sar</taxon>
        <taxon>Stramenopiles</taxon>
        <taxon>Oomycota</taxon>
        <taxon>Peronosporomycetes</taxon>
        <taxon>Peronosporales</taxon>
        <taxon>Peronosporaceae</taxon>
        <taxon>Phytophthora</taxon>
    </lineage>
</organism>
<reference evidence="1" key="1">
    <citation type="submission" date="2023-04" db="EMBL/GenBank/DDBJ databases">
        <title>Phytophthora fragariaefolia NBRC 109709.</title>
        <authorList>
            <person name="Ichikawa N."/>
            <person name="Sato H."/>
            <person name="Tonouchi N."/>
        </authorList>
    </citation>
    <scope>NUCLEOTIDE SEQUENCE</scope>
    <source>
        <strain evidence="1">NBRC 109709</strain>
    </source>
</reference>
<proteinExistence type="predicted"/>
<dbReference type="PANTHER" id="PTHR33099:SF7">
    <property type="entry name" value="MYND-TYPE DOMAIN-CONTAINING PROTEIN"/>
    <property type="match status" value="1"/>
</dbReference>
<dbReference type="PANTHER" id="PTHR33099">
    <property type="entry name" value="FE2OG DIOXYGENASE DOMAIN-CONTAINING PROTEIN"/>
    <property type="match status" value="1"/>
</dbReference>
<dbReference type="Gene3D" id="2.60.120.620">
    <property type="entry name" value="q2cbj1_9rhob like domain"/>
    <property type="match status" value="1"/>
</dbReference>
<dbReference type="EMBL" id="BSXT01001174">
    <property type="protein sequence ID" value="GMF39508.1"/>
    <property type="molecule type" value="Genomic_DNA"/>
</dbReference>
<comment type="caution">
    <text evidence="1">The sequence shown here is derived from an EMBL/GenBank/DDBJ whole genome shotgun (WGS) entry which is preliminary data.</text>
</comment>
<dbReference type="Proteomes" id="UP001165121">
    <property type="component" value="Unassembled WGS sequence"/>
</dbReference>
<evidence type="ECO:0000313" key="1">
    <source>
        <dbReference type="EMBL" id="GMF39508.1"/>
    </source>
</evidence>
<accession>A0A9W6XIM8</accession>
<evidence type="ECO:0000313" key="2">
    <source>
        <dbReference type="Proteomes" id="UP001165121"/>
    </source>
</evidence>
<dbReference type="OrthoDB" id="116233at2759"/>
<gene>
    <name evidence="1" type="ORF">Pfra01_001175500</name>
</gene>
<protein>
    <submittedName>
        <fullName evidence="1">Unnamed protein product</fullName>
    </submittedName>
</protein>
<name>A0A9W6XIM8_9STRA</name>